<proteinExistence type="predicted"/>
<dbReference type="OrthoDB" id="5516015at2"/>
<evidence type="ECO:0000313" key="1">
    <source>
        <dbReference type="EMBL" id="ACY17154.1"/>
    </source>
</evidence>
<dbReference type="KEGG" id="hoh:Hoch_4663"/>
<keyword evidence="2" id="KW-1185">Reference proteome</keyword>
<dbReference type="RefSeq" id="WP_012829752.1">
    <property type="nucleotide sequence ID" value="NC_013440.1"/>
</dbReference>
<evidence type="ECO:0000313" key="2">
    <source>
        <dbReference type="Proteomes" id="UP000001880"/>
    </source>
</evidence>
<organism evidence="1 2">
    <name type="scientific">Haliangium ochraceum (strain DSM 14365 / JCM 11303 / SMP-2)</name>
    <dbReference type="NCBI Taxonomy" id="502025"/>
    <lineage>
        <taxon>Bacteria</taxon>
        <taxon>Pseudomonadati</taxon>
        <taxon>Myxococcota</taxon>
        <taxon>Polyangia</taxon>
        <taxon>Haliangiales</taxon>
        <taxon>Kofleriaceae</taxon>
        <taxon>Haliangium</taxon>
    </lineage>
</organism>
<protein>
    <submittedName>
        <fullName evidence="1">Peptidase M10A and M12B matrixin and adamalysin</fullName>
    </submittedName>
</protein>
<dbReference type="SUPFAM" id="SSF55486">
    <property type="entry name" value="Metalloproteases ('zincins'), catalytic domain"/>
    <property type="match status" value="1"/>
</dbReference>
<dbReference type="HOGENOM" id="CLU_695929_0_0_7"/>
<dbReference type="STRING" id="502025.Hoch_4663"/>
<name>D0LRC6_HALO1</name>
<dbReference type="InterPro" id="IPR024079">
    <property type="entry name" value="MetalloPept_cat_dom_sf"/>
</dbReference>
<dbReference type="EMBL" id="CP001804">
    <property type="protein sequence ID" value="ACY17154.1"/>
    <property type="molecule type" value="Genomic_DNA"/>
</dbReference>
<dbReference type="AlphaFoldDB" id="D0LRC6"/>
<dbReference type="Gene3D" id="3.40.390.10">
    <property type="entry name" value="Collagenase (Catalytic Domain)"/>
    <property type="match status" value="1"/>
</dbReference>
<gene>
    <name evidence="1" type="ordered locus">Hoch_4663</name>
</gene>
<dbReference type="GO" id="GO:0008237">
    <property type="term" value="F:metallopeptidase activity"/>
    <property type="evidence" value="ECO:0007669"/>
    <property type="project" value="InterPro"/>
</dbReference>
<accession>D0LRC6</accession>
<reference evidence="1 2" key="1">
    <citation type="journal article" date="2010" name="Stand. Genomic Sci.">
        <title>Complete genome sequence of Haliangium ochraceum type strain (SMP-2).</title>
        <authorList>
            <consortium name="US DOE Joint Genome Institute (JGI-PGF)"/>
            <person name="Ivanova N."/>
            <person name="Daum C."/>
            <person name="Lang E."/>
            <person name="Abt B."/>
            <person name="Kopitz M."/>
            <person name="Saunders E."/>
            <person name="Lapidus A."/>
            <person name="Lucas S."/>
            <person name="Glavina Del Rio T."/>
            <person name="Nolan M."/>
            <person name="Tice H."/>
            <person name="Copeland A."/>
            <person name="Cheng J.F."/>
            <person name="Chen F."/>
            <person name="Bruce D."/>
            <person name="Goodwin L."/>
            <person name="Pitluck S."/>
            <person name="Mavromatis K."/>
            <person name="Pati A."/>
            <person name="Mikhailova N."/>
            <person name="Chen A."/>
            <person name="Palaniappan K."/>
            <person name="Land M."/>
            <person name="Hauser L."/>
            <person name="Chang Y.J."/>
            <person name="Jeffries C.D."/>
            <person name="Detter J.C."/>
            <person name="Brettin T."/>
            <person name="Rohde M."/>
            <person name="Goker M."/>
            <person name="Bristow J."/>
            <person name="Markowitz V."/>
            <person name="Eisen J.A."/>
            <person name="Hugenholtz P."/>
            <person name="Kyrpides N.C."/>
            <person name="Klenk H.P."/>
        </authorList>
    </citation>
    <scope>NUCLEOTIDE SEQUENCE [LARGE SCALE GENOMIC DNA]</scope>
    <source>
        <strain evidence="2">DSM 14365 / CIP 107738 / JCM 11303 / AJ 13395 / SMP-2</strain>
    </source>
</reference>
<dbReference type="Proteomes" id="UP000001880">
    <property type="component" value="Chromosome"/>
</dbReference>
<dbReference type="eggNOG" id="COG5549">
    <property type="taxonomic scope" value="Bacteria"/>
</dbReference>
<sequence length="396" mass="42606">MLELTGTVTSSEARWSADGQHIRTYASVRTEDGETITVSQLGGSVGDLAMRQFPSQPLLRRGDRFRARALAGAEGYSLVSLAELERAELPGAAPALPGPSGAEPARNFVRTTTAESVPLYWAGGCVYITFDEAGTSHIADLDEFAVMEDALDHWRSSTRSCSYMNFVLAEPRTTEVGFDGVNLVKFRDERWCRPDGEGGEQCHPADAAGLTTLTFVNNPESERYGEILDADIEINGADRFAISVDGETEVPETRCLADLGNTFTHEVGHLLGLDHTCRFSGDAPAVDHEGDEVPLCSGALNPEILEATMHPSQTCGETKKASLEDDDINAICSIYPQAEDPDECKPISLTGERSWCSVAPAAADDAGNRRGTWALALLGLGGLLFAQRRRASAPVR</sequence>